<dbReference type="RefSeq" id="WP_376893344.1">
    <property type="nucleotide sequence ID" value="NZ_JBHULS010000003.1"/>
</dbReference>
<evidence type="ECO:0000256" key="1">
    <source>
        <dbReference type="SAM" id="SignalP"/>
    </source>
</evidence>
<accession>A0ABW5KS44</accession>
<organism evidence="2 3">
    <name type="scientific">Bizionia sediminis</name>
    <dbReference type="NCBI Taxonomy" id="1737064"/>
    <lineage>
        <taxon>Bacteria</taxon>
        <taxon>Pseudomonadati</taxon>
        <taxon>Bacteroidota</taxon>
        <taxon>Flavobacteriia</taxon>
        <taxon>Flavobacteriales</taxon>
        <taxon>Flavobacteriaceae</taxon>
        <taxon>Bizionia</taxon>
    </lineage>
</organism>
<protein>
    <submittedName>
        <fullName evidence="2">Uncharacterized protein</fullName>
    </submittedName>
</protein>
<evidence type="ECO:0000313" key="3">
    <source>
        <dbReference type="Proteomes" id="UP001597472"/>
    </source>
</evidence>
<sequence>MLKYIFQISVFLFASQILCAQSNLNAYKYVIVPTKFEFTKEADAYKLNSLTKYKFEKLGFKVLMDNEQINQEIINNGCLALEANVIKLPGIFTSKLQIELKNCKQDIVFQSKVGTSREKKYHVAYNLALREAFESFNELDYQFQPTATVEVEASPIQAVVLEKEETTGAPHVKNPEPLLARSKGLTDFELVNQNNEVVYTLIFSGKTDFYMVSGMQATVYKENGVWVIAKQLANGTLQITPLNVSF</sequence>
<feature type="signal peptide" evidence="1">
    <location>
        <begin position="1"/>
        <end position="20"/>
    </location>
</feature>
<proteinExistence type="predicted"/>
<dbReference type="Proteomes" id="UP001597472">
    <property type="component" value="Unassembled WGS sequence"/>
</dbReference>
<comment type="caution">
    <text evidence="2">The sequence shown here is derived from an EMBL/GenBank/DDBJ whole genome shotgun (WGS) entry which is preliminary data.</text>
</comment>
<keyword evidence="1" id="KW-0732">Signal</keyword>
<keyword evidence="3" id="KW-1185">Reference proteome</keyword>
<reference evidence="3" key="1">
    <citation type="journal article" date="2019" name="Int. J. Syst. Evol. Microbiol.">
        <title>The Global Catalogue of Microorganisms (GCM) 10K type strain sequencing project: providing services to taxonomists for standard genome sequencing and annotation.</title>
        <authorList>
            <consortium name="The Broad Institute Genomics Platform"/>
            <consortium name="The Broad Institute Genome Sequencing Center for Infectious Disease"/>
            <person name="Wu L."/>
            <person name="Ma J."/>
        </authorList>
    </citation>
    <scope>NUCLEOTIDE SEQUENCE [LARGE SCALE GENOMIC DNA]</scope>
    <source>
        <strain evidence="3">KCTC 42587</strain>
    </source>
</reference>
<name>A0ABW5KS44_9FLAO</name>
<evidence type="ECO:0000313" key="2">
    <source>
        <dbReference type="EMBL" id="MFD2551822.1"/>
    </source>
</evidence>
<feature type="chain" id="PRO_5047266607" evidence="1">
    <location>
        <begin position="21"/>
        <end position="246"/>
    </location>
</feature>
<gene>
    <name evidence="2" type="ORF">ACFSQP_08340</name>
</gene>
<dbReference type="EMBL" id="JBHULS010000003">
    <property type="protein sequence ID" value="MFD2551822.1"/>
    <property type="molecule type" value="Genomic_DNA"/>
</dbReference>